<dbReference type="Gene3D" id="1.20.1250.20">
    <property type="entry name" value="MFS general substrate transporter like domains"/>
    <property type="match status" value="1"/>
</dbReference>
<dbReference type="NCBIfam" id="TIGR00805">
    <property type="entry name" value="oat"/>
    <property type="match status" value="1"/>
</dbReference>
<dbReference type="InterPro" id="IPR004156">
    <property type="entry name" value="OATP"/>
</dbReference>
<feature type="transmembrane region" description="Helical" evidence="2">
    <location>
        <begin position="444"/>
        <end position="463"/>
    </location>
</feature>
<feature type="transmembrane region" description="Helical" evidence="2">
    <location>
        <begin position="191"/>
        <end position="217"/>
    </location>
</feature>
<feature type="transmembrane region" description="Helical" evidence="2">
    <location>
        <begin position="95"/>
        <end position="112"/>
    </location>
</feature>
<feature type="transmembrane region" description="Helical" evidence="2">
    <location>
        <begin position="237"/>
        <end position="261"/>
    </location>
</feature>
<feature type="transmembrane region" description="Helical" evidence="2">
    <location>
        <begin position="153"/>
        <end position="179"/>
    </location>
</feature>
<feature type="transmembrane region" description="Helical" evidence="2">
    <location>
        <begin position="405"/>
        <end position="423"/>
    </location>
</feature>
<comment type="caution">
    <text evidence="2">Lacks conserved residue(s) required for the propagation of feature annotation.</text>
</comment>
<dbReference type="GO" id="GO:0016323">
    <property type="term" value="C:basolateral plasma membrane"/>
    <property type="evidence" value="ECO:0007669"/>
    <property type="project" value="TreeGrafter"/>
</dbReference>
<keyword evidence="2" id="KW-0813">Transport</keyword>
<accession>A0A8R1DN57</accession>
<feature type="transmembrane region" description="Helical" evidence="2">
    <location>
        <begin position="67"/>
        <end position="88"/>
    </location>
</feature>
<keyword evidence="2" id="KW-0812">Transmembrane</keyword>
<proteinExistence type="inferred from homology"/>
<reference evidence="3" key="2">
    <citation type="submission" date="2022-06" db="UniProtKB">
        <authorList>
            <consortium name="EnsemblMetazoa"/>
        </authorList>
    </citation>
    <scope>IDENTIFICATION</scope>
    <source>
        <strain evidence="3">DF5081</strain>
    </source>
</reference>
<keyword evidence="1" id="KW-1015">Disulfide bond</keyword>
<feature type="transmembrane region" description="Helical" evidence="2">
    <location>
        <begin position="490"/>
        <end position="513"/>
    </location>
</feature>
<feature type="transmembrane region" description="Helical" evidence="2">
    <location>
        <begin position="21"/>
        <end position="47"/>
    </location>
</feature>
<dbReference type="InterPro" id="IPR036259">
    <property type="entry name" value="MFS_trans_sf"/>
</dbReference>
<feature type="transmembrane region" description="Helical" evidence="2">
    <location>
        <begin position="306"/>
        <end position="327"/>
    </location>
</feature>
<comment type="similarity">
    <text evidence="2">Belongs to the organo anion transporter (TC 2.A.60) family.</text>
</comment>
<dbReference type="PANTHER" id="PTHR11388">
    <property type="entry name" value="ORGANIC ANION TRANSPORTER"/>
    <property type="match status" value="1"/>
</dbReference>
<dbReference type="GO" id="GO:0006811">
    <property type="term" value="P:monoatomic ion transport"/>
    <property type="evidence" value="ECO:0007669"/>
    <property type="project" value="UniProtKB-KW"/>
</dbReference>
<keyword evidence="4" id="KW-1185">Reference proteome</keyword>
<comment type="subcellular location">
    <subcellularLocation>
        <location evidence="2">Cell membrane</location>
        <topology evidence="2">Multi-pass membrane protein</topology>
    </subcellularLocation>
</comment>
<dbReference type="SUPFAM" id="SSF103473">
    <property type="entry name" value="MFS general substrate transporter"/>
    <property type="match status" value="1"/>
</dbReference>
<name>A0A8R1DN57_CAEJA</name>
<dbReference type="Pfam" id="PF03137">
    <property type="entry name" value="OATP"/>
    <property type="match status" value="2"/>
</dbReference>
<organism evidence="3 4">
    <name type="scientific">Caenorhabditis japonica</name>
    <dbReference type="NCBI Taxonomy" id="281687"/>
    <lineage>
        <taxon>Eukaryota</taxon>
        <taxon>Metazoa</taxon>
        <taxon>Ecdysozoa</taxon>
        <taxon>Nematoda</taxon>
        <taxon>Chromadorea</taxon>
        <taxon>Rhabditida</taxon>
        <taxon>Rhabditina</taxon>
        <taxon>Rhabditomorpha</taxon>
        <taxon>Rhabditoidea</taxon>
        <taxon>Rhabditidae</taxon>
        <taxon>Peloderinae</taxon>
        <taxon>Caenorhabditis</taxon>
    </lineage>
</organism>
<sequence length="545" mass="60429">MGDSDETQFGFSWFRPKGLQWLSNFIPFMSILSANALLQGAIVNGLVSVSISSIEKRFKLTSTQSGIFAATYDVFVTVMLIPLALYATKVNKVKCIGLGMMIVGVGSVLVLIPEYTAGAYSVGEARKDVCVLSEPEQVCPEASSDTFVAHRELWLLLLSQAFVGIGASPLFTYGITCLDEFDSHKRTGRNLALYMIASTVGPALAFVGCGFMLRVWGDWRTTPPDLGIDNSADPRFIGMWWIGFVICGVVALLTALPLIMFPRKLKDTNTRKANDIHRTDVSLDKDFSDHKYEFFKIIFMLFKNKTCMFVILMQTIEAMLMNGYITFIPKLLETLLGFSSGGASLVTVCSEDTKLTFLSPCHAGCADVPGAKFGASNWTNCGCSKTGMVKKGYCDASCEKETYQFVGMFIALSFCIFITAPVLQSSSLRVVNHKHRDHFTCFGWLWMRILGSIPGAIVFGYIIDENCMYWQKDCSSQKCQYYNASNLGWAFFFFTVVVKLTGGVLLSLAAYFYKEPDHLTAKESCRTLNTDASESVKMSYEKVQL</sequence>
<dbReference type="Proteomes" id="UP000005237">
    <property type="component" value="Unassembled WGS sequence"/>
</dbReference>
<dbReference type="GO" id="GO:0043252">
    <property type="term" value="P:sodium-independent organic anion transport"/>
    <property type="evidence" value="ECO:0007669"/>
    <property type="project" value="TreeGrafter"/>
</dbReference>
<evidence type="ECO:0000313" key="3">
    <source>
        <dbReference type="EnsemblMetazoa" id="CJA07429.1"/>
    </source>
</evidence>
<dbReference type="PANTHER" id="PTHR11388:SF153">
    <property type="entry name" value="SOLUTE CARRIER ORGANIC ANION TRANSPORTER FAMILY MEMBER"/>
    <property type="match status" value="1"/>
</dbReference>
<evidence type="ECO:0000313" key="4">
    <source>
        <dbReference type="Proteomes" id="UP000005237"/>
    </source>
</evidence>
<reference evidence="4" key="1">
    <citation type="submission" date="2010-08" db="EMBL/GenBank/DDBJ databases">
        <authorList>
            <consortium name="Caenorhabditis japonica Sequencing Consortium"/>
            <person name="Wilson R.K."/>
        </authorList>
    </citation>
    <scope>NUCLEOTIDE SEQUENCE [LARGE SCALE GENOMIC DNA]</scope>
    <source>
        <strain evidence="4">DF5081</strain>
    </source>
</reference>
<keyword evidence="2" id="KW-1133">Transmembrane helix</keyword>
<evidence type="ECO:0000256" key="2">
    <source>
        <dbReference type="RuleBase" id="RU362056"/>
    </source>
</evidence>
<dbReference type="AlphaFoldDB" id="A0A8R1DN57"/>
<dbReference type="EnsemblMetazoa" id="CJA07429.1">
    <property type="protein sequence ID" value="CJA07429.1"/>
    <property type="gene ID" value="WBGene00126633"/>
</dbReference>
<evidence type="ECO:0000256" key="1">
    <source>
        <dbReference type="ARBA" id="ARBA00023157"/>
    </source>
</evidence>
<dbReference type="GO" id="GO:0015347">
    <property type="term" value="F:sodium-independent organic anion transmembrane transporter activity"/>
    <property type="evidence" value="ECO:0007669"/>
    <property type="project" value="TreeGrafter"/>
</dbReference>
<keyword evidence="2" id="KW-0472">Membrane</keyword>
<keyword evidence="2" id="KW-0406">Ion transport</keyword>
<protein>
    <recommendedName>
        <fullName evidence="2">Solute carrier organic anion transporter family member</fullName>
    </recommendedName>
</protein>